<keyword evidence="1" id="KW-0472">Membrane</keyword>
<reference evidence="2 3" key="1">
    <citation type="submission" date="2021-12" db="EMBL/GenBank/DDBJ databases">
        <title>Genome sequencing of bacteria with rrn-lacking chromosome and rrn-plasmid.</title>
        <authorList>
            <person name="Anda M."/>
            <person name="Iwasaki W."/>
        </authorList>
    </citation>
    <scope>NUCLEOTIDE SEQUENCE [LARGE SCALE GENOMIC DNA]</scope>
    <source>
        <strain evidence="2 3">NBRC 15940</strain>
    </source>
</reference>
<feature type="transmembrane region" description="Helical" evidence="1">
    <location>
        <begin position="111"/>
        <end position="130"/>
    </location>
</feature>
<evidence type="ECO:0008006" key="4">
    <source>
        <dbReference type="Google" id="ProtNLM"/>
    </source>
</evidence>
<feature type="transmembrane region" description="Helical" evidence="1">
    <location>
        <begin position="46"/>
        <end position="68"/>
    </location>
</feature>
<keyword evidence="1" id="KW-0812">Transmembrane</keyword>
<evidence type="ECO:0000313" key="2">
    <source>
        <dbReference type="EMBL" id="GJM62000.1"/>
    </source>
</evidence>
<gene>
    <name evidence="2" type="ORF">PEDI_25520</name>
</gene>
<feature type="transmembrane region" description="Helical" evidence="1">
    <location>
        <begin position="168"/>
        <end position="185"/>
    </location>
</feature>
<dbReference type="Proteomes" id="UP001310022">
    <property type="component" value="Unassembled WGS sequence"/>
</dbReference>
<dbReference type="AlphaFoldDB" id="A0AAN4W153"/>
<evidence type="ECO:0000313" key="3">
    <source>
        <dbReference type="Proteomes" id="UP001310022"/>
    </source>
</evidence>
<protein>
    <recommendedName>
        <fullName evidence="4">O-antigen ligase domain-containing protein</fullName>
    </recommendedName>
</protein>
<feature type="transmembrane region" description="Helical" evidence="1">
    <location>
        <begin position="12"/>
        <end position="34"/>
    </location>
</feature>
<keyword evidence="1" id="KW-1133">Transmembrane helix</keyword>
<feature type="transmembrane region" description="Helical" evidence="1">
    <location>
        <begin position="323"/>
        <end position="343"/>
    </location>
</feature>
<keyword evidence="3" id="KW-1185">Reference proteome</keyword>
<comment type="caution">
    <text evidence="2">The sequence shown here is derived from an EMBL/GenBank/DDBJ whole genome shotgun (WGS) entry which is preliminary data.</text>
</comment>
<feature type="transmembrane region" description="Helical" evidence="1">
    <location>
        <begin position="74"/>
        <end position="91"/>
    </location>
</feature>
<accession>A0AAN4W153</accession>
<sequence length="395" mass="46051">MVFDGVRSRLVFGAILSPLRDIAWVALLGICLINNRFRVSSRAFNIGIWLFFGYLALFSSVSVVGAIFNSFFGLTIFLKYFQFPIFLLLFLNYEHLTNFPYEKLIRITVRLMVLFVYVNIIFFTVDFHIFDRFRPWYGRISHGYPTMDCITLCYGLILYLFSNVKNDSKMKFIFVFFTFLLGIGMQVTGTGSVALLFILLGVFILFILDKHFFLENKRKSMVLVLLFFLCCFWGGIMVLKQTSPLLFEKIQNVAISKIQILTGEGASTVNNTVDIRKEQYELAKRRFVKNEIEATFGVGTGRFLLSTTRSDRIFIENQFDANLIAFGFVGEAFFLFMIFCMFLEAFQLRLWRYRMYMLLITLVFAFNSYTLISLYLFSNACGIAFVYGFYRKNYI</sequence>
<proteinExistence type="predicted"/>
<name>A0AAN4W153_9BACT</name>
<organism evidence="2 3">
    <name type="scientific">Persicobacter diffluens</name>
    <dbReference type="NCBI Taxonomy" id="981"/>
    <lineage>
        <taxon>Bacteria</taxon>
        <taxon>Pseudomonadati</taxon>
        <taxon>Bacteroidota</taxon>
        <taxon>Cytophagia</taxon>
        <taxon>Cytophagales</taxon>
        <taxon>Persicobacteraceae</taxon>
        <taxon>Persicobacter</taxon>
    </lineage>
</organism>
<feature type="transmembrane region" description="Helical" evidence="1">
    <location>
        <begin position="350"/>
        <end position="366"/>
    </location>
</feature>
<feature type="transmembrane region" description="Helical" evidence="1">
    <location>
        <begin position="220"/>
        <end position="239"/>
    </location>
</feature>
<feature type="transmembrane region" description="Helical" evidence="1">
    <location>
        <begin position="142"/>
        <end position="161"/>
    </location>
</feature>
<dbReference type="EMBL" id="BQKE01000001">
    <property type="protein sequence ID" value="GJM62000.1"/>
    <property type="molecule type" value="Genomic_DNA"/>
</dbReference>
<evidence type="ECO:0000256" key="1">
    <source>
        <dbReference type="SAM" id="Phobius"/>
    </source>
</evidence>